<evidence type="ECO:0000256" key="1">
    <source>
        <dbReference type="SAM" id="MobiDB-lite"/>
    </source>
</evidence>
<feature type="region of interest" description="Disordered" evidence="1">
    <location>
        <begin position="116"/>
        <end position="140"/>
    </location>
</feature>
<evidence type="ECO:0000313" key="3">
    <source>
        <dbReference type="Proteomes" id="UP001500880"/>
    </source>
</evidence>
<keyword evidence="3" id="KW-1185">Reference proteome</keyword>
<proteinExistence type="predicted"/>
<evidence type="ECO:0000313" key="2">
    <source>
        <dbReference type="EMBL" id="GAA0484877.1"/>
    </source>
</evidence>
<accession>A0ABN1AWN1</accession>
<sequence length="140" mass="16206">MGELANCPNCGALFVKGARSVCDQCYKEEEAAFEKVYSYIRKKENRRATLSEVAEATGVEERLIMKFVKERRLHTSQFPNLAYDCERCGNPIQEGKICGNCRDELQRDLAREEAAESIKEQQGKDKSRTYFNVDQKFRRH</sequence>
<dbReference type="InterPro" id="IPR022258">
    <property type="entry name" value="Flagellar_operon_YvyF"/>
</dbReference>
<organism evidence="2 3">
    <name type="scientific">Salinibacillus aidingensis</name>
    <dbReference type="NCBI Taxonomy" id="237684"/>
    <lineage>
        <taxon>Bacteria</taxon>
        <taxon>Bacillati</taxon>
        <taxon>Bacillota</taxon>
        <taxon>Bacilli</taxon>
        <taxon>Bacillales</taxon>
        <taxon>Bacillaceae</taxon>
        <taxon>Salinibacillus</taxon>
    </lineage>
</organism>
<dbReference type="NCBIfam" id="TIGR03826">
    <property type="entry name" value="YvyF"/>
    <property type="match status" value="1"/>
</dbReference>
<dbReference type="RefSeq" id="WP_343837808.1">
    <property type="nucleotide sequence ID" value="NZ_BAAADO010000002.1"/>
</dbReference>
<protein>
    <submittedName>
        <fullName evidence="2">Membrane protein</fullName>
    </submittedName>
</protein>
<name>A0ABN1AWN1_9BACI</name>
<feature type="compositionally biased region" description="Basic and acidic residues" evidence="1">
    <location>
        <begin position="116"/>
        <end position="128"/>
    </location>
</feature>
<gene>
    <name evidence="2" type="ORF">GCM10008986_07640</name>
</gene>
<dbReference type="EMBL" id="BAAADO010000002">
    <property type="protein sequence ID" value="GAA0484877.1"/>
    <property type="molecule type" value="Genomic_DNA"/>
</dbReference>
<comment type="caution">
    <text evidence="2">The sequence shown here is derived from an EMBL/GenBank/DDBJ whole genome shotgun (WGS) entry which is preliminary data.</text>
</comment>
<reference evidence="2 3" key="1">
    <citation type="journal article" date="2019" name="Int. J. Syst. Evol. Microbiol.">
        <title>The Global Catalogue of Microorganisms (GCM) 10K type strain sequencing project: providing services to taxonomists for standard genome sequencing and annotation.</title>
        <authorList>
            <consortium name="The Broad Institute Genomics Platform"/>
            <consortium name="The Broad Institute Genome Sequencing Center for Infectious Disease"/>
            <person name="Wu L."/>
            <person name="Ma J."/>
        </authorList>
    </citation>
    <scope>NUCLEOTIDE SEQUENCE [LARGE SCALE GENOMIC DNA]</scope>
    <source>
        <strain evidence="2 3">JCM 12389</strain>
    </source>
</reference>
<dbReference type="Proteomes" id="UP001500880">
    <property type="component" value="Unassembled WGS sequence"/>
</dbReference>